<dbReference type="Proteomes" id="UP000001052">
    <property type="component" value="Chromosome"/>
</dbReference>
<dbReference type="Gene3D" id="1.25.40.10">
    <property type="entry name" value="Tetratricopeptide repeat domain"/>
    <property type="match status" value="1"/>
</dbReference>
<feature type="repeat" description="TPR" evidence="4">
    <location>
        <begin position="74"/>
        <end position="107"/>
    </location>
</feature>
<keyword evidence="7" id="KW-1185">Reference proteome</keyword>
<dbReference type="NCBIfam" id="TIGR03302">
    <property type="entry name" value="OM_YfiO"/>
    <property type="match status" value="1"/>
</dbReference>
<keyword evidence="6" id="KW-0449">Lipoprotein</keyword>
<dbReference type="STRING" id="485915.Dret_1906"/>
<dbReference type="PROSITE" id="PS51257">
    <property type="entry name" value="PROKAR_LIPOPROTEIN"/>
    <property type="match status" value="1"/>
</dbReference>
<reference evidence="7" key="1">
    <citation type="submission" date="2009-09" db="EMBL/GenBank/DDBJ databases">
        <title>The complete chromosome of Desulfohalobium retbaense DSM 5692.</title>
        <authorList>
            <consortium name="US DOE Joint Genome Institute (JGI-PGF)"/>
            <person name="Lucas S."/>
            <person name="Copeland A."/>
            <person name="Lapidus A."/>
            <person name="Glavina del Rio T."/>
            <person name="Dalin E."/>
            <person name="Tice H."/>
            <person name="Bruce D."/>
            <person name="Goodwin L."/>
            <person name="Pitluck S."/>
            <person name="Kyrpides N."/>
            <person name="Mavromatis K."/>
            <person name="Ivanova N."/>
            <person name="Mikhailova N."/>
            <person name="Munk A.C."/>
            <person name="Brettin T."/>
            <person name="Detter J.C."/>
            <person name="Han C."/>
            <person name="Tapia R."/>
            <person name="Larimer F."/>
            <person name="Land M."/>
            <person name="Hauser L."/>
            <person name="Markowitz V."/>
            <person name="Cheng J.-F."/>
            <person name="Hugenholtz P."/>
            <person name="Woyke T."/>
            <person name="Wu D."/>
            <person name="Spring S."/>
            <person name="Klenk H.-P."/>
            <person name="Eisen J.A."/>
        </authorList>
    </citation>
    <scope>NUCLEOTIDE SEQUENCE [LARGE SCALE GENOMIC DNA]</scope>
    <source>
        <strain evidence="7">DSM 5692</strain>
    </source>
</reference>
<organism evidence="6 7">
    <name type="scientific">Desulfohalobium retbaense (strain ATCC 49708 / DSM 5692 / JCM 16813 / HR100)</name>
    <dbReference type="NCBI Taxonomy" id="485915"/>
    <lineage>
        <taxon>Bacteria</taxon>
        <taxon>Pseudomonadati</taxon>
        <taxon>Thermodesulfobacteriota</taxon>
        <taxon>Desulfovibrionia</taxon>
        <taxon>Desulfovibrionales</taxon>
        <taxon>Desulfohalobiaceae</taxon>
        <taxon>Desulfohalobium</taxon>
    </lineage>
</organism>
<keyword evidence="3" id="KW-0998">Cell outer membrane</keyword>
<keyword evidence="1" id="KW-0732">Signal</keyword>
<evidence type="ECO:0000313" key="7">
    <source>
        <dbReference type="Proteomes" id="UP000001052"/>
    </source>
</evidence>
<name>C8X4G7_DESRD</name>
<keyword evidence="2" id="KW-0472">Membrane</keyword>
<dbReference type="EMBL" id="CP001734">
    <property type="protein sequence ID" value="ACV69190.1"/>
    <property type="molecule type" value="Genomic_DNA"/>
</dbReference>
<dbReference type="HAMAP" id="MF_00922">
    <property type="entry name" value="OM_assembly_BamD"/>
    <property type="match status" value="1"/>
</dbReference>
<dbReference type="AlphaFoldDB" id="C8X4G7"/>
<dbReference type="RefSeq" id="WP_015752333.1">
    <property type="nucleotide sequence ID" value="NC_013223.1"/>
</dbReference>
<dbReference type="PROSITE" id="PS50005">
    <property type="entry name" value="TPR"/>
    <property type="match status" value="2"/>
</dbReference>
<protein>
    <submittedName>
        <fullName evidence="6">Outer membrane assembly lipoprotein YfiO</fullName>
    </submittedName>
</protein>
<dbReference type="eggNOG" id="COG4105">
    <property type="taxonomic scope" value="Bacteria"/>
</dbReference>
<dbReference type="CDD" id="cd15830">
    <property type="entry name" value="BamD"/>
    <property type="match status" value="1"/>
</dbReference>
<reference evidence="6 7" key="2">
    <citation type="journal article" date="2010" name="Stand. Genomic Sci.">
        <title>Complete genome sequence of Desulfohalobium retbaense type strain (HR(100)).</title>
        <authorList>
            <person name="Spring S."/>
            <person name="Nolan M."/>
            <person name="Lapidus A."/>
            <person name="Glavina Del Rio T."/>
            <person name="Copeland A."/>
            <person name="Tice H."/>
            <person name="Cheng J.F."/>
            <person name="Lucas S."/>
            <person name="Land M."/>
            <person name="Chen F."/>
            <person name="Bruce D."/>
            <person name="Goodwin L."/>
            <person name="Pitluck S."/>
            <person name="Ivanova N."/>
            <person name="Mavromatis K."/>
            <person name="Mikhailova N."/>
            <person name="Pati A."/>
            <person name="Chen A."/>
            <person name="Palaniappan K."/>
            <person name="Hauser L."/>
            <person name="Chang Y.J."/>
            <person name="Jeffries C.D."/>
            <person name="Munk C."/>
            <person name="Kiss H."/>
            <person name="Chain P."/>
            <person name="Han C."/>
            <person name="Brettin T."/>
            <person name="Detter J.C."/>
            <person name="Schuler E."/>
            <person name="Goker M."/>
            <person name="Rohde M."/>
            <person name="Bristow J."/>
            <person name="Eisen J.A."/>
            <person name="Markowitz V."/>
            <person name="Hugenholtz P."/>
            <person name="Kyrpides N.C."/>
            <person name="Klenk H.P."/>
        </authorList>
    </citation>
    <scope>NUCLEOTIDE SEQUENCE [LARGE SCALE GENOMIC DNA]</scope>
    <source>
        <strain evidence="6 7">DSM 5692</strain>
    </source>
</reference>
<dbReference type="InterPro" id="IPR011990">
    <property type="entry name" value="TPR-like_helical_dom_sf"/>
</dbReference>
<evidence type="ECO:0000256" key="2">
    <source>
        <dbReference type="ARBA" id="ARBA00023136"/>
    </source>
</evidence>
<dbReference type="InterPro" id="IPR017689">
    <property type="entry name" value="BamD"/>
</dbReference>
<feature type="repeat" description="TPR" evidence="4">
    <location>
        <begin position="37"/>
        <end position="70"/>
    </location>
</feature>
<dbReference type="InterPro" id="IPR019734">
    <property type="entry name" value="TPR_rpt"/>
</dbReference>
<feature type="domain" description="Outer membrane lipoprotein BamD-like" evidence="5">
    <location>
        <begin position="34"/>
        <end position="225"/>
    </location>
</feature>
<dbReference type="OrthoDB" id="9781894at2"/>
<dbReference type="HOGENOM" id="CLU_065982_2_0_7"/>
<keyword evidence="4" id="KW-0802">TPR repeat</keyword>
<accession>C8X4G7</accession>
<evidence type="ECO:0000256" key="3">
    <source>
        <dbReference type="ARBA" id="ARBA00023237"/>
    </source>
</evidence>
<dbReference type="Pfam" id="PF13525">
    <property type="entry name" value="YfiO"/>
    <property type="match status" value="1"/>
</dbReference>
<proteinExistence type="inferred from homology"/>
<gene>
    <name evidence="6" type="ordered locus">Dret_1906</name>
</gene>
<evidence type="ECO:0000256" key="4">
    <source>
        <dbReference type="PROSITE-ProRule" id="PRU00339"/>
    </source>
</evidence>
<evidence type="ECO:0000313" key="6">
    <source>
        <dbReference type="EMBL" id="ACV69190.1"/>
    </source>
</evidence>
<dbReference type="SMART" id="SM00028">
    <property type="entry name" value="TPR"/>
    <property type="match status" value="2"/>
</dbReference>
<evidence type="ECO:0000256" key="1">
    <source>
        <dbReference type="ARBA" id="ARBA00022729"/>
    </source>
</evidence>
<dbReference type="KEGG" id="drt:Dret_1906"/>
<sequence length="244" mass="28957">MGNKKTLLTALLLLFLWGSMGCGTVDYFFLKPPEDTAQELAEAGRAAMAEKDYDAAIEYFTKLKERYPFSPYTPDAELALGDAYFLDEQYKAAVDTYKEFESLHPRHKAIPHVLFQIGLANFKQFDSIDRPQTNMEEALQYFRRVQQGFPETPYAEKAGDYITQCRRYQAEHELFVADFYWRREDFGAAWKRYAYVAEEFAELPKIQDYARDRQEIAYLRYQQHRSQTKREEEQGSWKQWFDWL</sequence>
<evidence type="ECO:0000259" key="5">
    <source>
        <dbReference type="Pfam" id="PF13525"/>
    </source>
</evidence>
<dbReference type="InterPro" id="IPR039565">
    <property type="entry name" value="BamD-like"/>
</dbReference>
<dbReference type="SUPFAM" id="SSF48452">
    <property type="entry name" value="TPR-like"/>
    <property type="match status" value="1"/>
</dbReference>